<dbReference type="GO" id="GO:0045893">
    <property type="term" value="P:positive regulation of DNA-templated transcription"/>
    <property type="evidence" value="ECO:0007669"/>
    <property type="project" value="TreeGrafter"/>
</dbReference>
<comment type="subcellular location">
    <subcellularLocation>
        <location evidence="1">Nucleus</location>
    </subcellularLocation>
</comment>
<dbReference type="Proteomes" id="UP000079169">
    <property type="component" value="Unplaced"/>
</dbReference>
<dbReference type="InterPro" id="IPR049402">
    <property type="entry name" value="DZF_dom_C"/>
</dbReference>
<keyword evidence="5" id="KW-0804">Transcription</keyword>
<evidence type="ECO:0000313" key="9">
    <source>
        <dbReference type="Proteomes" id="UP000079169"/>
    </source>
</evidence>
<keyword evidence="9" id="KW-1185">Reference proteome</keyword>
<feature type="region of interest" description="Disordered" evidence="7">
    <location>
        <begin position="1"/>
        <end position="24"/>
    </location>
</feature>
<protein>
    <submittedName>
        <fullName evidence="10">Interleukin enhancer-binding factor 2 homolog</fullName>
    </submittedName>
</protein>
<dbReference type="InterPro" id="IPR043519">
    <property type="entry name" value="NT_sf"/>
</dbReference>
<dbReference type="Gene3D" id="1.10.1410.40">
    <property type="match status" value="2"/>
</dbReference>
<dbReference type="STRING" id="121845.A0A1S4EQD4"/>
<dbReference type="RefSeq" id="XP_017304390.1">
    <property type="nucleotide sequence ID" value="XM_017448901.2"/>
</dbReference>
<dbReference type="Pfam" id="PF07528">
    <property type="entry name" value="DZF_N"/>
    <property type="match status" value="3"/>
</dbReference>
<dbReference type="SUPFAM" id="SSF81301">
    <property type="entry name" value="Nucleotidyltransferase"/>
    <property type="match status" value="2"/>
</dbReference>
<dbReference type="PANTHER" id="PTHR46447:SF1">
    <property type="entry name" value="INTERLEUKIN ENHANCER-BINDING FACTOR 2"/>
    <property type="match status" value="1"/>
</dbReference>
<evidence type="ECO:0000256" key="3">
    <source>
        <dbReference type="ARBA" id="ARBA00023125"/>
    </source>
</evidence>
<dbReference type="SMART" id="SM00572">
    <property type="entry name" value="DZF"/>
    <property type="match status" value="1"/>
</dbReference>
<reference evidence="10" key="1">
    <citation type="submission" date="2025-08" db="UniProtKB">
        <authorList>
            <consortium name="RefSeq"/>
        </authorList>
    </citation>
    <scope>IDENTIFICATION</scope>
</reference>
<dbReference type="InterPro" id="IPR049401">
    <property type="entry name" value="DZF_dom_N"/>
</dbReference>
<evidence type="ECO:0000256" key="6">
    <source>
        <dbReference type="ARBA" id="ARBA00023242"/>
    </source>
</evidence>
<keyword evidence="6" id="KW-0539">Nucleus</keyword>
<dbReference type="GO" id="GO:0003725">
    <property type="term" value="F:double-stranded RNA binding"/>
    <property type="evidence" value="ECO:0007669"/>
    <property type="project" value="TreeGrafter"/>
</dbReference>
<feature type="compositionally biased region" description="Gly residues" evidence="7">
    <location>
        <begin position="1"/>
        <end position="18"/>
    </location>
</feature>
<evidence type="ECO:0000256" key="4">
    <source>
        <dbReference type="ARBA" id="ARBA00023159"/>
    </source>
</evidence>
<dbReference type="PANTHER" id="PTHR46447">
    <property type="entry name" value="INTERLEUKIN ENHANCER-BINDING FACTOR"/>
    <property type="match status" value="1"/>
</dbReference>
<dbReference type="GO" id="GO:0071013">
    <property type="term" value="C:catalytic step 2 spliceosome"/>
    <property type="evidence" value="ECO:0007669"/>
    <property type="project" value="TreeGrafter"/>
</dbReference>
<dbReference type="AlphaFoldDB" id="A0A1S4EQD4"/>
<dbReference type="PROSITE" id="PS51703">
    <property type="entry name" value="DZF"/>
    <property type="match status" value="1"/>
</dbReference>
<keyword evidence="3" id="KW-0238">DNA-binding</keyword>
<evidence type="ECO:0000256" key="1">
    <source>
        <dbReference type="ARBA" id="ARBA00004123"/>
    </source>
</evidence>
<evidence type="ECO:0000259" key="8">
    <source>
        <dbReference type="PROSITE" id="PS51703"/>
    </source>
</evidence>
<dbReference type="GeneID" id="103521844"/>
<keyword evidence="4" id="KW-0010">Activator</keyword>
<sequence>MARGGIRGGARGRGGPMRGGIPPQIRRFPKYVPHMRHPFDYVLCENAFPRVAPRPDEELYEQILLKRNEELTPSEQDLALIQGFVQKVQAVFDKLIVSSGDPEIDIDETRAVGSFKKGISMARGGIRGGARGRGGPMRGGIPPQIRRFPKYVPHMRHPFDYVLCENAFPRVAPRSDEELYEQILLKRNEELTPSEQDLALIQGFVQKVQAVFDKLIVSSGDPEIDIDETRAVGSFKKGVAIKGEKSADLVIIFKSLPTKEAVSWVANKVLTEIKAGEAPRNKAAGVRRTHAGLWALEADPVTPLTPRLHAGWFSDNLPLPIYLAYCKENTQGVRRCPDSASLTMSVTKIDETRAVGSFKKGVAIKGEKSADLVIIFKSLPTKEAVSWVANKVLTEIKAGEAPRNKAGFKMDIKEHGFDLVNKGLILRCLVTTLHSNLKQLQPDVHIPVSVCKLHLLAYKHVHWFDVNAQNDTVKALIRIMRDLKTRFEGFSPLNPWMIELLVHSSIIQPPRKPLSIGVGFRRIIELLASGIFITGSSSITDPCDLNSARVHASLDQEKQDLVCFTAQTLIRILAHSGLETVLRGSSNLTQDTTVWNGVVVIPLEKVYEKPA</sequence>
<gene>
    <name evidence="10" type="primary">LOC103521844</name>
</gene>
<dbReference type="KEGG" id="dci:103521844"/>
<name>A0A1S4EQD4_DIACI</name>
<dbReference type="PROSITE" id="PS50152">
    <property type="entry name" value="25A_SYNTH_3"/>
    <property type="match status" value="2"/>
</dbReference>
<feature type="domain" description="DZF" evidence="8">
    <location>
        <begin position="146"/>
        <end position="611"/>
    </location>
</feature>
<dbReference type="Pfam" id="PF20965">
    <property type="entry name" value="DZF_C"/>
    <property type="match status" value="1"/>
</dbReference>
<dbReference type="GO" id="GO:0003677">
    <property type="term" value="F:DNA binding"/>
    <property type="evidence" value="ECO:0007669"/>
    <property type="project" value="UniProtKB-KW"/>
</dbReference>
<dbReference type="PaxDb" id="121845-A0A1S4EQD4"/>
<evidence type="ECO:0000256" key="5">
    <source>
        <dbReference type="ARBA" id="ARBA00023163"/>
    </source>
</evidence>
<evidence type="ECO:0000256" key="2">
    <source>
        <dbReference type="ARBA" id="ARBA00023015"/>
    </source>
</evidence>
<organism evidence="9 10">
    <name type="scientific">Diaphorina citri</name>
    <name type="common">Asian citrus psyllid</name>
    <dbReference type="NCBI Taxonomy" id="121845"/>
    <lineage>
        <taxon>Eukaryota</taxon>
        <taxon>Metazoa</taxon>
        <taxon>Ecdysozoa</taxon>
        <taxon>Arthropoda</taxon>
        <taxon>Hexapoda</taxon>
        <taxon>Insecta</taxon>
        <taxon>Pterygota</taxon>
        <taxon>Neoptera</taxon>
        <taxon>Paraneoptera</taxon>
        <taxon>Hemiptera</taxon>
        <taxon>Sternorrhyncha</taxon>
        <taxon>Psylloidea</taxon>
        <taxon>Psyllidae</taxon>
        <taxon>Diaphorininae</taxon>
        <taxon>Diaphorina</taxon>
    </lineage>
</organism>
<evidence type="ECO:0000256" key="7">
    <source>
        <dbReference type="SAM" id="MobiDB-lite"/>
    </source>
</evidence>
<keyword evidence="2" id="KW-0805">Transcription regulation</keyword>
<dbReference type="Gene3D" id="3.30.460.10">
    <property type="entry name" value="Beta Polymerase, domain 2"/>
    <property type="match status" value="2"/>
</dbReference>
<dbReference type="InterPro" id="IPR006561">
    <property type="entry name" value="DZF_dom"/>
</dbReference>
<feature type="non-terminal residue" evidence="10">
    <location>
        <position position="611"/>
    </location>
</feature>
<proteinExistence type="predicted"/>
<accession>A0A1S4EQD4</accession>
<dbReference type="InterPro" id="IPR052134">
    <property type="entry name" value="ILF2"/>
</dbReference>
<evidence type="ECO:0000313" key="10">
    <source>
        <dbReference type="RefSeq" id="XP_017304390.1"/>
    </source>
</evidence>